<gene>
    <name evidence="7" type="ordered locus">Zmob_0676</name>
</gene>
<dbReference type="GO" id="GO:0051287">
    <property type="term" value="F:NAD binding"/>
    <property type="evidence" value="ECO:0007669"/>
    <property type="project" value="InterPro"/>
</dbReference>
<dbReference type="InterPro" id="IPR006140">
    <property type="entry name" value="D-isomer_DH_NAD-bd"/>
</dbReference>
<dbReference type="GO" id="GO:0005829">
    <property type="term" value="C:cytosol"/>
    <property type="evidence" value="ECO:0007669"/>
    <property type="project" value="TreeGrafter"/>
</dbReference>
<dbReference type="GO" id="GO:0030267">
    <property type="term" value="F:glyoxylate reductase (NADPH) activity"/>
    <property type="evidence" value="ECO:0007669"/>
    <property type="project" value="TreeGrafter"/>
</dbReference>
<dbReference type="HOGENOM" id="CLU_019796_1_2_5"/>
<organism evidence="7 8">
    <name type="scientific">Zymomonas mobilis subsp. mobilis (strain ATCC 10988 / DSM 424 / LMG 404 / NCIMB 8938 / NRRL B-806 / ZM1)</name>
    <dbReference type="NCBI Taxonomy" id="555217"/>
    <lineage>
        <taxon>Bacteria</taxon>
        <taxon>Pseudomonadati</taxon>
        <taxon>Pseudomonadota</taxon>
        <taxon>Alphaproteobacteria</taxon>
        <taxon>Sphingomonadales</taxon>
        <taxon>Zymomonadaceae</taxon>
        <taxon>Zymomonas</taxon>
    </lineage>
</organism>
<dbReference type="PANTHER" id="PTHR10996:SF178">
    <property type="entry name" value="2-HYDROXYACID DEHYDROGENASE YGL185C-RELATED"/>
    <property type="match status" value="1"/>
</dbReference>
<dbReference type="GO" id="GO:0016618">
    <property type="term" value="F:hydroxypyruvate reductase [NAD(P)H] activity"/>
    <property type="evidence" value="ECO:0007669"/>
    <property type="project" value="TreeGrafter"/>
</dbReference>
<evidence type="ECO:0000259" key="5">
    <source>
        <dbReference type="Pfam" id="PF00389"/>
    </source>
</evidence>
<dbReference type="EMBL" id="CP002850">
    <property type="protein sequence ID" value="AEH62518.1"/>
    <property type="molecule type" value="Genomic_DNA"/>
</dbReference>
<dbReference type="SUPFAM" id="SSF51735">
    <property type="entry name" value="NAD(P)-binding Rossmann-fold domains"/>
    <property type="match status" value="1"/>
</dbReference>
<accession>A0A0H3G1C2</accession>
<dbReference type="InterPro" id="IPR036291">
    <property type="entry name" value="NAD(P)-bd_dom_sf"/>
</dbReference>
<dbReference type="Gene3D" id="3.40.50.720">
    <property type="entry name" value="NAD(P)-binding Rossmann-like Domain"/>
    <property type="match status" value="2"/>
</dbReference>
<evidence type="ECO:0000259" key="6">
    <source>
        <dbReference type="Pfam" id="PF02826"/>
    </source>
</evidence>
<dbReference type="Proteomes" id="UP000001494">
    <property type="component" value="Chromosome"/>
</dbReference>
<dbReference type="PANTHER" id="PTHR10996">
    <property type="entry name" value="2-HYDROXYACID DEHYDROGENASE-RELATED"/>
    <property type="match status" value="1"/>
</dbReference>
<protein>
    <submittedName>
        <fullName evidence="7">D-isomer specific 2-hydroxyacid dehydrogenase NAD-binding protein</fullName>
    </submittedName>
</protein>
<dbReference type="InterPro" id="IPR029752">
    <property type="entry name" value="D-isomer_DH_CS1"/>
</dbReference>
<dbReference type="Pfam" id="PF02826">
    <property type="entry name" value="2-Hacid_dh_C"/>
    <property type="match status" value="1"/>
</dbReference>
<comment type="similarity">
    <text evidence="4">Belongs to the D-isomer specific 2-hydroxyacid dehydrogenase family.</text>
</comment>
<name>A0A0H3G1C2_ZYMMA</name>
<evidence type="ECO:0000256" key="3">
    <source>
        <dbReference type="ARBA" id="ARBA00023027"/>
    </source>
</evidence>
<feature type="domain" description="D-isomer specific 2-hydroxyacid dehydrogenase NAD-binding" evidence="6">
    <location>
        <begin position="106"/>
        <end position="277"/>
    </location>
</feature>
<dbReference type="AlphaFoldDB" id="A0A0H3G1C2"/>
<evidence type="ECO:0000256" key="2">
    <source>
        <dbReference type="ARBA" id="ARBA00023002"/>
    </source>
</evidence>
<dbReference type="KEGG" id="zmm:Zmob_0676"/>
<dbReference type="eggNOG" id="COG1052">
    <property type="taxonomic scope" value="Bacteria"/>
</dbReference>
<evidence type="ECO:0000256" key="1">
    <source>
        <dbReference type="ARBA" id="ARBA00022857"/>
    </source>
</evidence>
<dbReference type="Pfam" id="PF00389">
    <property type="entry name" value="2-Hacid_dh"/>
    <property type="match status" value="1"/>
</dbReference>
<dbReference type="FunFam" id="3.40.50.720:FF:000213">
    <property type="entry name" value="Putative 2-hydroxyacid dehydrogenase"/>
    <property type="match status" value="1"/>
</dbReference>
<dbReference type="PROSITE" id="PS00065">
    <property type="entry name" value="D_2_HYDROXYACID_DH_1"/>
    <property type="match status" value="1"/>
</dbReference>
<dbReference type="RefSeq" id="WP_014500649.1">
    <property type="nucleotide sequence ID" value="NC_017262.1"/>
</dbReference>
<sequence>MTDKPAILLRTPLFYGARDKLDSLFTVYDYGTKITAEIASQIKAVIGDGQARFGADDMDQFPNLQIIAQYAVGFDGIDLQAAKKRNIRVSNTPGVLTEDVADMAVGLFLTLKRDIIRNDKLVRDGGWIKKEEIPLSHSASNLDVGVFGLGRIGQAIAERLAPMSKSVSYCSRHPKEVSWNYYNNILDLAKAVDVLVLAAPGTAETKGLVNKEVLEALGQKAVLINIARGSIVDEDALIEALEKGVIAGAGLDVFANEPNVPAALQQSQKVVLQPHLGSATVETRTTMAHLVIDNLQAFFAGKPLLTPVV</sequence>
<dbReference type="InterPro" id="IPR050223">
    <property type="entry name" value="D-isomer_2-hydroxyacid_DH"/>
</dbReference>
<reference evidence="7 8" key="1">
    <citation type="journal article" date="2011" name="J. Bacteriol.">
        <title>Genome sequence of the ethanol-producing Zymomonas mobilis subsp. mobilis lectotype strain ATCC 10988.</title>
        <authorList>
            <person name="Pappas K.M."/>
            <person name="Kouvelis V.N."/>
            <person name="Saunders E."/>
            <person name="Brettin T.S."/>
            <person name="Bruce D."/>
            <person name="Detter C."/>
            <person name="Balakireva M."/>
            <person name="Han C.S."/>
            <person name="Savvakis G."/>
            <person name="Kyrpides N.C."/>
            <person name="Typas M.A."/>
        </authorList>
    </citation>
    <scope>NUCLEOTIDE SEQUENCE [LARGE SCALE GENOMIC DNA]</scope>
    <source>
        <strain evidence="8">ATCC 10988 / DSM 424 / CCUG 17860 / LMG 404 / NCIMB 8938 / NRRL B-806 / ZM1</strain>
    </source>
</reference>
<feature type="domain" description="D-isomer specific 2-hydroxyacid dehydrogenase catalytic" evidence="5">
    <location>
        <begin position="32"/>
        <end position="308"/>
    </location>
</feature>
<dbReference type="OrthoDB" id="9793626at2"/>
<evidence type="ECO:0000313" key="7">
    <source>
        <dbReference type="EMBL" id="AEH62518.1"/>
    </source>
</evidence>
<proteinExistence type="inferred from homology"/>
<keyword evidence="1" id="KW-0521">NADP</keyword>
<dbReference type="InterPro" id="IPR006139">
    <property type="entry name" value="D-isomer_2_OHA_DH_cat_dom"/>
</dbReference>
<keyword evidence="2 4" id="KW-0560">Oxidoreductase</keyword>
<evidence type="ECO:0000313" key="8">
    <source>
        <dbReference type="Proteomes" id="UP000001494"/>
    </source>
</evidence>
<keyword evidence="3" id="KW-0520">NAD</keyword>
<evidence type="ECO:0000256" key="4">
    <source>
        <dbReference type="RuleBase" id="RU003719"/>
    </source>
</evidence>
<dbReference type="SUPFAM" id="SSF52283">
    <property type="entry name" value="Formate/glycerate dehydrogenase catalytic domain-like"/>
    <property type="match status" value="1"/>
</dbReference>
<dbReference type="CDD" id="cd12156">
    <property type="entry name" value="HPPR"/>
    <property type="match status" value="1"/>
</dbReference>